<dbReference type="RefSeq" id="WP_146455455.1">
    <property type="nucleotide sequence ID" value="NZ_SJPW01000002.1"/>
</dbReference>
<sequence>MSVDLPLDSMSVSEKMQVLETVWSSLCQNPGDVQSPEWHQQVLKERTQRLENGEASVSTWADAKARLLKLGQ</sequence>
<proteinExistence type="predicted"/>
<keyword evidence="2" id="KW-1185">Reference proteome</keyword>
<name>A0A5C6FEH0_9BACT</name>
<dbReference type="AlphaFoldDB" id="A0A5C6FEH0"/>
<protein>
    <submittedName>
        <fullName evidence="1">Putative addiction module component</fullName>
    </submittedName>
</protein>
<comment type="caution">
    <text evidence="1">The sequence shown here is derived from an EMBL/GenBank/DDBJ whole genome shotgun (WGS) entry which is preliminary data.</text>
</comment>
<dbReference type="OrthoDB" id="291542at2"/>
<reference evidence="1 2" key="1">
    <citation type="submission" date="2019-02" db="EMBL/GenBank/DDBJ databases">
        <title>Deep-cultivation of Planctomycetes and their phenomic and genomic characterization uncovers novel biology.</title>
        <authorList>
            <person name="Wiegand S."/>
            <person name="Jogler M."/>
            <person name="Boedeker C."/>
            <person name="Pinto D."/>
            <person name="Vollmers J."/>
            <person name="Rivas-Marin E."/>
            <person name="Kohn T."/>
            <person name="Peeters S.H."/>
            <person name="Heuer A."/>
            <person name="Rast P."/>
            <person name="Oberbeckmann S."/>
            <person name="Bunk B."/>
            <person name="Jeske O."/>
            <person name="Meyerdierks A."/>
            <person name="Storesund J.E."/>
            <person name="Kallscheuer N."/>
            <person name="Luecker S."/>
            <person name="Lage O.M."/>
            <person name="Pohl T."/>
            <person name="Merkel B.J."/>
            <person name="Hornburger P."/>
            <person name="Mueller R.-W."/>
            <person name="Bruemmer F."/>
            <person name="Labrenz M."/>
            <person name="Spormann A.M."/>
            <person name="Op Den Camp H."/>
            <person name="Overmann J."/>
            <person name="Amann R."/>
            <person name="Jetten M.S.M."/>
            <person name="Mascher T."/>
            <person name="Medema M.H."/>
            <person name="Devos D.P."/>
            <person name="Kaster A.-K."/>
            <person name="Ovreas L."/>
            <person name="Rohde M."/>
            <person name="Galperin M.Y."/>
            <person name="Jogler C."/>
        </authorList>
    </citation>
    <scope>NUCLEOTIDE SEQUENCE [LARGE SCALE GENOMIC DNA]</scope>
    <source>
        <strain evidence="1 2">Poly51</strain>
    </source>
</reference>
<organism evidence="1 2">
    <name type="scientific">Rubripirellula tenax</name>
    <dbReference type="NCBI Taxonomy" id="2528015"/>
    <lineage>
        <taxon>Bacteria</taxon>
        <taxon>Pseudomonadati</taxon>
        <taxon>Planctomycetota</taxon>
        <taxon>Planctomycetia</taxon>
        <taxon>Pirellulales</taxon>
        <taxon>Pirellulaceae</taxon>
        <taxon>Rubripirellula</taxon>
    </lineage>
</organism>
<dbReference type="EMBL" id="SJPW01000002">
    <property type="protein sequence ID" value="TWU58506.1"/>
    <property type="molecule type" value="Genomic_DNA"/>
</dbReference>
<dbReference type="Proteomes" id="UP000318288">
    <property type="component" value="Unassembled WGS sequence"/>
</dbReference>
<gene>
    <name evidence="1" type="ORF">Poly51_12850</name>
</gene>
<evidence type="ECO:0000313" key="1">
    <source>
        <dbReference type="EMBL" id="TWU58506.1"/>
    </source>
</evidence>
<dbReference type="Pfam" id="PF09720">
    <property type="entry name" value="Unstab_antitox"/>
    <property type="match status" value="1"/>
</dbReference>
<accession>A0A5C6FEH0</accession>
<dbReference type="InterPro" id="IPR013406">
    <property type="entry name" value="CHP02574_addiction_mod"/>
</dbReference>
<evidence type="ECO:0000313" key="2">
    <source>
        <dbReference type="Proteomes" id="UP000318288"/>
    </source>
</evidence>